<accession>A0A8S1HVM3</accession>
<protein>
    <submittedName>
        <fullName evidence="2">Uncharacterized protein</fullName>
    </submittedName>
</protein>
<name>A0A8S1HVM3_9PELO</name>
<dbReference type="Proteomes" id="UP000835052">
    <property type="component" value="Unassembled WGS sequence"/>
</dbReference>
<proteinExistence type="predicted"/>
<feature type="signal peptide" evidence="1">
    <location>
        <begin position="1"/>
        <end position="18"/>
    </location>
</feature>
<comment type="caution">
    <text evidence="2">The sequence shown here is derived from an EMBL/GenBank/DDBJ whole genome shotgun (WGS) entry which is preliminary data.</text>
</comment>
<evidence type="ECO:0000256" key="1">
    <source>
        <dbReference type="SAM" id="SignalP"/>
    </source>
</evidence>
<keyword evidence="3" id="KW-1185">Reference proteome</keyword>
<organism evidence="2 3">
    <name type="scientific">Caenorhabditis auriculariae</name>
    <dbReference type="NCBI Taxonomy" id="2777116"/>
    <lineage>
        <taxon>Eukaryota</taxon>
        <taxon>Metazoa</taxon>
        <taxon>Ecdysozoa</taxon>
        <taxon>Nematoda</taxon>
        <taxon>Chromadorea</taxon>
        <taxon>Rhabditida</taxon>
        <taxon>Rhabditina</taxon>
        <taxon>Rhabditomorpha</taxon>
        <taxon>Rhabditoidea</taxon>
        <taxon>Rhabditidae</taxon>
        <taxon>Peloderinae</taxon>
        <taxon>Caenorhabditis</taxon>
    </lineage>
</organism>
<feature type="chain" id="PRO_5035842892" evidence="1">
    <location>
        <begin position="19"/>
        <end position="154"/>
    </location>
</feature>
<keyword evidence="1" id="KW-0732">Signal</keyword>
<dbReference type="AlphaFoldDB" id="A0A8S1HVM3"/>
<reference evidence="2" key="1">
    <citation type="submission" date="2020-10" db="EMBL/GenBank/DDBJ databases">
        <authorList>
            <person name="Kikuchi T."/>
        </authorList>
    </citation>
    <scope>NUCLEOTIDE SEQUENCE</scope>
    <source>
        <strain evidence="2">NKZ352</strain>
    </source>
</reference>
<gene>
    <name evidence="2" type="ORF">CAUJ_LOCUS16043</name>
</gene>
<sequence length="154" mass="17709">MASFTVVLLLVVASASLAVRVIPSSIDREGKACVPLLAKAACTHILNRAEQVLGHREYEKYYDLFEDEADYEVKGTNYKGKEILKFYADMLSAHPVRDIMYMLKSWDQSETPQLAKCFLSHKATLFSKNFNAEYVYFLRQGDDCAYRIYRVEQD</sequence>
<dbReference type="EMBL" id="CAJGYM010000243">
    <property type="protein sequence ID" value="CAD6200144.1"/>
    <property type="molecule type" value="Genomic_DNA"/>
</dbReference>
<evidence type="ECO:0000313" key="3">
    <source>
        <dbReference type="Proteomes" id="UP000835052"/>
    </source>
</evidence>
<evidence type="ECO:0000313" key="2">
    <source>
        <dbReference type="EMBL" id="CAD6200144.1"/>
    </source>
</evidence>